<dbReference type="NCBIfam" id="TIGR00089">
    <property type="entry name" value="MiaB/RimO family radical SAM methylthiotransferase"/>
    <property type="match status" value="1"/>
</dbReference>
<evidence type="ECO:0000256" key="1">
    <source>
        <dbReference type="ARBA" id="ARBA00001966"/>
    </source>
</evidence>
<feature type="domain" description="MTTase N-terminal" evidence="8">
    <location>
        <begin position="4"/>
        <end position="115"/>
    </location>
</feature>
<dbReference type="PROSITE" id="PS51918">
    <property type="entry name" value="RADICAL_SAM"/>
    <property type="match status" value="1"/>
</dbReference>
<gene>
    <name evidence="10" type="ORF">TTRE_0000763401</name>
</gene>
<dbReference type="GO" id="GO:0051539">
    <property type="term" value="F:4 iron, 4 sulfur cluster binding"/>
    <property type="evidence" value="ECO:0007669"/>
    <property type="project" value="UniProtKB-KW"/>
</dbReference>
<dbReference type="GO" id="GO:0035597">
    <property type="term" value="F:tRNA-2-methylthio-N(6)-dimethylallyladenosine(37) synthase activity"/>
    <property type="evidence" value="ECO:0007669"/>
    <property type="project" value="TreeGrafter"/>
</dbReference>
<dbReference type="InterPro" id="IPR020612">
    <property type="entry name" value="Methylthiotransferase_CS"/>
</dbReference>
<dbReference type="InterPro" id="IPR005839">
    <property type="entry name" value="Methylthiotransferase"/>
</dbReference>
<dbReference type="AlphaFoldDB" id="A0A077ZFZ0"/>
<keyword evidence="5" id="KW-0408">Iron</keyword>
<keyword evidence="7" id="KW-0472">Membrane</keyword>
<keyword evidence="7" id="KW-0812">Transmembrane</keyword>
<dbReference type="Pfam" id="PF04055">
    <property type="entry name" value="Radical_SAM"/>
    <property type="match status" value="1"/>
</dbReference>
<evidence type="ECO:0000256" key="2">
    <source>
        <dbReference type="ARBA" id="ARBA00022485"/>
    </source>
</evidence>
<evidence type="ECO:0000256" key="4">
    <source>
        <dbReference type="ARBA" id="ARBA00022723"/>
    </source>
</evidence>
<dbReference type="InterPro" id="IPR038135">
    <property type="entry name" value="Methylthiotransferase_N_sf"/>
</dbReference>
<sequence length="459" mass="51623">MTTLSLTLRLLTCVYRPPCTCIPSYLLISTVTIFSFHVRLTVTEPTDNNNAILLMTCAIRQSAEDKIWKRVENRRFTLGILGCMANKRNLKSSVDLFAGPDAYRDLPRLLAVCSSGQKSANIILSCDETYADIRPVRKDGSAFAYISIMRGCNNMCTYCIVPFTRGRERSRPFTSIEDEFCQLRDEGVKEVTLLGQNVNSYCNTSSASSSSNCSSSDRLSAGFSSICKAPSVGIRFADLLDRLSLLAPNMRIRFTSPHPKDFPDEVLEVMKERSNICKCIHLPAQSGSNKVLERMNRGYTVEAYLNLVDRIRSMIPGVTLTSDFISGFCGETEEDHQETLRLIRTVQYVYCYTFMYSMRQVGLSDVPKKCMKNFVKPRYCSILNLSAQAGVFLLNPRKRSCDHWMGRTDGNTKVILPKTFACDHSSCSKSIHVGDFVLVQVCFVNALFILFYLSFMTAV</sequence>
<dbReference type="InterPro" id="IPR006638">
    <property type="entry name" value="Elp3/MiaA/NifB-like_rSAM"/>
</dbReference>
<evidence type="ECO:0000256" key="6">
    <source>
        <dbReference type="ARBA" id="ARBA00023014"/>
    </source>
</evidence>
<feature type="domain" description="Radical SAM core" evidence="9">
    <location>
        <begin position="138"/>
        <end position="397"/>
    </location>
</feature>
<dbReference type="PROSITE" id="PS51449">
    <property type="entry name" value="MTTASE_N"/>
    <property type="match status" value="1"/>
</dbReference>
<keyword evidence="2" id="KW-0004">4Fe-4S</keyword>
<evidence type="ECO:0000256" key="5">
    <source>
        <dbReference type="ARBA" id="ARBA00023004"/>
    </source>
</evidence>
<dbReference type="FunFam" id="3.80.30.20:FF:000001">
    <property type="entry name" value="tRNA-2-methylthio-N(6)-dimethylallyladenosine synthase 2"/>
    <property type="match status" value="1"/>
</dbReference>
<dbReference type="GO" id="GO:0005829">
    <property type="term" value="C:cytosol"/>
    <property type="evidence" value="ECO:0007669"/>
    <property type="project" value="TreeGrafter"/>
</dbReference>
<dbReference type="Gene3D" id="3.80.30.20">
    <property type="entry name" value="tm_1862 like domain"/>
    <property type="match status" value="1"/>
</dbReference>
<dbReference type="InterPro" id="IPR023404">
    <property type="entry name" value="rSAM_horseshoe"/>
</dbReference>
<comment type="cofactor">
    <cofactor evidence="1">
        <name>[4Fe-4S] cluster</name>
        <dbReference type="ChEBI" id="CHEBI:49883"/>
    </cofactor>
</comment>
<accession>A0A077ZFZ0</accession>
<dbReference type="PANTHER" id="PTHR43020:SF2">
    <property type="entry name" value="MITOCHONDRIAL TRNA METHYLTHIOTRANSFERASE CDK5RAP1"/>
    <property type="match status" value="1"/>
</dbReference>
<dbReference type="InterPro" id="IPR013848">
    <property type="entry name" value="Methylthiotransferase_N"/>
</dbReference>
<organism evidence="10 11">
    <name type="scientific">Trichuris trichiura</name>
    <name type="common">Whipworm</name>
    <name type="synonym">Trichocephalus trichiurus</name>
    <dbReference type="NCBI Taxonomy" id="36087"/>
    <lineage>
        <taxon>Eukaryota</taxon>
        <taxon>Metazoa</taxon>
        <taxon>Ecdysozoa</taxon>
        <taxon>Nematoda</taxon>
        <taxon>Enoplea</taxon>
        <taxon>Dorylaimia</taxon>
        <taxon>Trichinellida</taxon>
        <taxon>Trichuridae</taxon>
        <taxon>Trichuris</taxon>
    </lineage>
</organism>
<dbReference type="InterPro" id="IPR058240">
    <property type="entry name" value="rSAM_sf"/>
</dbReference>
<dbReference type="SFLD" id="SFLDS00029">
    <property type="entry name" value="Radical_SAM"/>
    <property type="match status" value="1"/>
</dbReference>
<evidence type="ECO:0000256" key="3">
    <source>
        <dbReference type="ARBA" id="ARBA00022691"/>
    </source>
</evidence>
<evidence type="ECO:0000259" key="8">
    <source>
        <dbReference type="PROSITE" id="PS51449"/>
    </source>
</evidence>
<dbReference type="Gene3D" id="3.40.50.12160">
    <property type="entry name" value="Methylthiotransferase, N-terminal domain"/>
    <property type="match status" value="1"/>
</dbReference>
<dbReference type="GO" id="GO:0046872">
    <property type="term" value="F:metal ion binding"/>
    <property type="evidence" value="ECO:0007669"/>
    <property type="project" value="UniProtKB-KW"/>
</dbReference>
<dbReference type="EMBL" id="HG806551">
    <property type="protein sequence ID" value="CDW59302.1"/>
    <property type="molecule type" value="Genomic_DNA"/>
</dbReference>
<dbReference type="PANTHER" id="PTHR43020">
    <property type="entry name" value="CDK5 REGULATORY SUBUNIT-ASSOCIATED PROTEIN 1"/>
    <property type="match status" value="1"/>
</dbReference>
<keyword evidence="4" id="KW-0479">Metal-binding</keyword>
<name>A0A077ZFZ0_TRITR</name>
<keyword evidence="3" id="KW-0949">S-adenosyl-L-methionine</keyword>
<reference evidence="10" key="2">
    <citation type="submission" date="2014-03" db="EMBL/GenBank/DDBJ databases">
        <title>The whipworm genome and dual-species transcriptomics of an intimate host-pathogen interaction.</title>
        <authorList>
            <person name="Foth B.J."/>
            <person name="Tsai I.J."/>
            <person name="Reid A.J."/>
            <person name="Bancroft A.J."/>
            <person name="Nichol S."/>
            <person name="Tracey A."/>
            <person name="Holroyd N."/>
            <person name="Cotton J.A."/>
            <person name="Stanley E.J."/>
            <person name="Zarowiecki M."/>
            <person name="Liu J.Z."/>
            <person name="Huckvale T."/>
            <person name="Cooper P.J."/>
            <person name="Grencis R.K."/>
            <person name="Berriman M."/>
        </authorList>
    </citation>
    <scope>NUCLEOTIDE SEQUENCE [LARGE SCALE GENOMIC DNA]</scope>
</reference>
<keyword evidence="6" id="KW-0411">Iron-sulfur</keyword>
<evidence type="ECO:0000313" key="10">
    <source>
        <dbReference type="EMBL" id="CDW59302.1"/>
    </source>
</evidence>
<feature type="transmembrane region" description="Helical" evidence="7">
    <location>
        <begin position="436"/>
        <end position="455"/>
    </location>
</feature>
<evidence type="ECO:0000313" key="11">
    <source>
        <dbReference type="Proteomes" id="UP000030665"/>
    </source>
</evidence>
<dbReference type="SUPFAM" id="SSF102114">
    <property type="entry name" value="Radical SAM enzymes"/>
    <property type="match status" value="1"/>
</dbReference>
<dbReference type="SFLD" id="SFLDG01082">
    <property type="entry name" value="B12-binding_domain_containing"/>
    <property type="match status" value="1"/>
</dbReference>
<dbReference type="STRING" id="36087.A0A077ZFZ0"/>
<evidence type="ECO:0000256" key="7">
    <source>
        <dbReference type="SAM" id="Phobius"/>
    </source>
</evidence>
<dbReference type="PROSITE" id="PS01278">
    <property type="entry name" value="MTTASE_RADICAL"/>
    <property type="match status" value="1"/>
</dbReference>
<keyword evidence="11" id="KW-1185">Reference proteome</keyword>
<evidence type="ECO:0000259" key="9">
    <source>
        <dbReference type="PROSITE" id="PS51918"/>
    </source>
</evidence>
<dbReference type="Proteomes" id="UP000030665">
    <property type="component" value="Unassembled WGS sequence"/>
</dbReference>
<dbReference type="GO" id="GO:0005739">
    <property type="term" value="C:mitochondrion"/>
    <property type="evidence" value="ECO:0007669"/>
    <property type="project" value="TreeGrafter"/>
</dbReference>
<protein>
    <submittedName>
        <fullName evidence="10">CDK5 regulatory subunit associated protein 1</fullName>
    </submittedName>
</protein>
<dbReference type="FunFam" id="3.40.50.12160:FF:000003">
    <property type="entry name" value="CDK5 regulatory subunit-associated protein 1"/>
    <property type="match status" value="1"/>
</dbReference>
<keyword evidence="7" id="KW-1133">Transmembrane helix</keyword>
<reference evidence="10" key="1">
    <citation type="submission" date="2014-01" db="EMBL/GenBank/DDBJ databases">
        <authorList>
            <person name="Aslett M."/>
        </authorList>
    </citation>
    <scope>NUCLEOTIDE SEQUENCE</scope>
</reference>
<dbReference type="OrthoDB" id="190098at2759"/>
<proteinExistence type="predicted"/>
<dbReference type="InterPro" id="IPR007197">
    <property type="entry name" value="rSAM"/>
</dbReference>
<dbReference type="SMART" id="SM00729">
    <property type="entry name" value="Elp3"/>
    <property type="match status" value="1"/>
</dbReference>